<name>C4J2B6_MAIZE</name>
<accession>C4J2B6</accession>
<evidence type="ECO:0000313" key="1">
    <source>
        <dbReference type="EMBL" id="ACR35316.1"/>
    </source>
</evidence>
<dbReference type="HOGENOM" id="CLU_2907357_0_0_1"/>
<reference evidence="1" key="2">
    <citation type="submission" date="2012-06" db="EMBL/GenBank/DDBJ databases">
        <authorList>
            <person name="Yu Y."/>
            <person name="Currie J."/>
            <person name="Lomeli R."/>
            <person name="Angelova A."/>
            <person name="Collura K."/>
            <person name="Wissotski M."/>
            <person name="Campos D."/>
            <person name="Kudrna D."/>
            <person name="Golser W."/>
            <person name="Ashely E."/>
            <person name="Descour A."/>
            <person name="Fernandes J."/>
            <person name="Soderlund C."/>
            <person name="Walbot V."/>
        </authorList>
    </citation>
    <scope>NUCLEOTIDE SEQUENCE</scope>
    <source>
        <strain evidence="1">B73</strain>
    </source>
</reference>
<proteinExistence type="evidence at transcript level"/>
<reference evidence="1" key="1">
    <citation type="journal article" date="2009" name="PLoS Genet.">
        <title>Sequencing, mapping, and analysis of 27,455 maize full-length cDNAs.</title>
        <authorList>
            <person name="Soderlund C."/>
            <person name="Descour A."/>
            <person name="Kudrna D."/>
            <person name="Bomhoff M."/>
            <person name="Boyd L."/>
            <person name="Currie J."/>
            <person name="Angelova A."/>
            <person name="Collura K."/>
            <person name="Wissotski M."/>
            <person name="Ashley E."/>
            <person name="Morrow D."/>
            <person name="Fernandes J."/>
            <person name="Walbot V."/>
            <person name="Yu Y."/>
        </authorList>
    </citation>
    <scope>NUCLEOTIDE SEQUENCE</scope>
    <source>
        <strain evidence="1">B73</strain>
    </source>
</reference>
<dbReference type="EMBL" id="BT084963">
    <property type="protein sequence ID" value="ACR35316.1"/>
    <property type="molecule type" value="mRNA"/>
</dbReference>
<protein>
    <submittedName>
        <fullName evidence="1">Uncharacterized protein</fullName>
    </submittedName>
</protein>
<sequence>MHDQTGKPLKRVASLDVSTAGPACFRAGGHGYPCMLCSATSNSIDLQQNVWPGGAKKPDLKE</sequence>
<organism evidence="1">
    <name type="scientific">Zea mays</name>
    <name type="common">Maize</name>
    <dbReference type="NCBI Taxonomy" id="4577"/>
    <lineage>
        <taxon>Eukaryota</taxon>
        <taxon>Viridiplantae</taxon>
        <taxon>Streptophyta</taxon>
        <taxon>Embryophyta</taxon>
        <taxon>Tracheophyta</taxon>
        <taxon>Spermatophyta</taxon>
        <taxon>Magnoliopsida</taxon>
        <taxon>Liliopsida</taxon>
        <taxon>Poales</taxon>
        <taxon>Poaceae</taxon>
        <taxon>PACMAD clade</taxon>
        <taxon>Panicoideae</taxon>
        <taxon>Andropogonodae</taxon>
        <taxon>Andropogoneae</taxon>
        <taxon>Tripsacinae</taxon>
        <taxon>Zea</taxon>
    </lineage>
</organism>
<dbReference type="AlphaFoldDB" id="C4J2B6"/>